<dbReference type="eggNOG" id="COG1190">
    <property type="taxonomic scope" value="Bacteria"/>
</dbReference>
<keyword evidence="4 7" id="KW-0067">ATP-binding</keyword>
<keyword evidence="5 7" id="KW-0030">Aminoacyl-tRNA synthetase</keyword>
<dbReference type="GO" id="GO:0000049">
    <property type="term" value="F:tRNA binding"/>
    <property type="evidence" value="ECO:0007669"/>
    <property type="project" value="TreeGrafter"/>
</dbReference>
<dbReference type="AlphaFoldDB" id="E1II90"/>
<evidence type="ECO:0000313" key="10">
    <source>
        <dbReference type="EMBL" id="EFO79118.1"/>
    </source>
</evidence>
<comment type="subcellular location">
    <subcellularLocation>
        <location evidence="7">Cytoplasm</location>
    </subcellularLocation>
</comment>
<keyword evidence="3 7" id="KW-0547">Nucleotide-binding</keyword>
<keyword evidence="7" id="KW-0963">Cytoplasm</keyword>
<comment type="subunit">
    <text evidence="7">Homodimer.</text>
</comment>
<dbReference type="PROSITE" id="PS50862">
    <property type="entry name" value="AA_TRNA_LIGASE_II"/>
    <property type="match status" value="1"/>
</dbReference>
<dbReference type="GO" id="GO:0005829">
    <property type="term" value="C:cytosol"/>
    <property type="evidence" value="ECO:0007669"/>
    <property type="project" value="TreeGrafter"/>
</dbReference>
<dbReference type="PRINTS" id="PR00982">
    <property type="entry name" value="TRNASYNTHLYS"/>
</dbReference>
<evidence type="ECO:0000256" key="7">
    <source>
        <dbReference type="HAMAP-Rule" id="MF_00252"/>
    </source>
</evidence>
<comment type="catalytic activity">
    <reaction evidence="6 7 8">
        <text>tRNA(Lys) + L-lysine + ATP = L-lysyl-tRNA(Lys) + AMP + diphosphate</text>
        <dbReference type="Rhea" id="RHEA:20792"/>
        <dbReference type="Rhea" id="RHEA-COMP:9696"/>
        <dbReference type="Rhea" id="RHEA-COMP:9697"/>
        <dbReference type="ChEBI" id="CHEBI:30616"/>
        <dbReference type="ChEBI" id="CHEBI:32551"/>
        <dbReference type="ChEBI" id="CHEBI:33019"/>
        <dbReference type="ChEBI" id="CHEBI:78442"/>
        <dbReference type="ChEBI" id="CHEBI:78529"/>
        <dbReference type="ChEBI" id="CHEBI:456215"/>
        <dbReference type="EC" id="6.1.1.6"/>
    </reaction>
</comment>
<dbReference type="InterPro" id="IPR004364">
    <property type="entry name" value="Aa-tRNA-synt_II"/>
</dbReference>
<feature type="domain" description="Aminoacyl-transfer RNA synthetases class-II family profile" evidence="9">
    <location>
        <begin position="169"/>
        <end position="483"/>
    </location>
</feature>
<evidence type="ECO:0000313" key="11">
    <source>
        <dbReference type="Proteomes" id="UP000054010"/>
    </source>
</evidence>
<dbReference type="NCBIfam" id="NF001756">
    <property type="entry name" value="PRK00484.1"/>
    <property type="match status" value="1"/>
</dbReference>
<dbReference type="HAMAP" id="MF_00252">
    <property type="entry name" value="Lys_tRNA_synth_class2"/>
    <property type="match status" value="1"/>
</dbReference>
<accession>E1II90</accession>
<evidence type="ECO:0000256" key="6">
    <source>
        <dbReference type="ARBA" id="ARBA00048573"/>
    </source>
</evidence>
<name>E1II90_9CHLR</name>
<dbReference type="Pfam" id="PF00152">
    <property type="entry name" value="tRNA-synt_2"/>
    <property type="match status" value="1"/>
</dbReference>
<dbReference type="GO" id="GO:0004824">
    <property type="term" value="F:lysine-tRNA ligase activity"/>
    <property type="evidence" value="ECO:0007669"/>
    <property type="project" value="UniProtKB-UniRule"/>
</dbReference>
<dbReference type="SUPFAM" id="SSF50249">
    <property type="entry name" value="Nucleic acid-binding proteins"/>
    <property type="match status" value="1"/>
</dbReference>
<dbReference type="EMBL" id="ADVR01000123">
    <property type="protein sequence ID" value="EFO79118.1"/>
    <property type="molecule type" value="Genomic_DNA"/>
</dbReference>
<keyword evidence="2 7" id="KW-0479">Metal-binding</keyword>
<comment type="caution">
    <text evidence="10">The sequence shown here is derived from an EMBL/GenBank/DDBJ whole genome shotgun (WGS) entry which is preliminary data.</text>
</comment>
<dbReference type="PANTHER" id="PTHR42918">
    <property type="entry name" value="LYSYL-TRNA SYNTHETASE"/>
    <property type="match status" value="1"/>
</dbReference>
<dbReference type="GO" id="GO:0000287">
    <property type="term" value="F:magnesium ion binding"/>
    <property type="evidence" value="ECO:0007669"/>
    <property type="project" value="UniProtKB-UniRule"/>
</dbReference>
<keyword evidence="7 8" id="KW-0460">Magnesium</keyword>
<comment type="similarity">
    <text evidence="7">Belongs to the class-II aminoacyl-tRNA synthetase family.</text>
</comment>
<evidence type="ECO:0000256" key="5">
    <source>
        <dbReference type="ARBA" id="ARBA00023146"/>
    </source>
</evidence>
<keyword evidence="7" id="KW-0648">Protein biosynthesis</keyword>
<dbReference type="CDD" id="cd00775">
    <property type="entry name" value="LysRS_core"/>
    <property type="match status" value="1"/>
</dbReference>
<dbReference type="Gene3D" id="2.40.50.140">
    <property type="entry name" value="Nucleic acid-binding proteins"/>
    <property type="match status" value="1"/>
</dbReference>
<dbReference type="EC" id="6.1.1.6" evidence="7"/>
<dbReference type="InterPro" id="IPR044136">
    <property type="entry name" value="Lys-tRNA-ligase_II_N"/>
</dbReference>
<feature type="binding site" evidence="7">
    <location>
        <position position="399"/>
    </location>
    <ligand>
        <name>Mg(2+)</name>
        <dbReference type="ChEBI" id="CHEBI:18420"/>
        <label>1</label>
    </ligand>
</feature>
<evidence type="ECO:0000256" key="2">
    <source>
        <dbReference type="ARBA" id="ARBA00022723"/>
    </source>
</evidence>
<dbReference type="InterPro" id="IPR018149">
    <property type="entry name" value="Lys-tRNA-synth_II_C"/>
</dbReference>
<dbReference type="InterPro" id="IPR012340">
    <property type="entry name" value="NA-bd_OB-fold"/>
</dbReference>
<dbReference type="InterPro" id="IPR002313">
    <property type="entry name" value="Lys-tRNA-ligase_II"/>
</dbReference>
<dbReference type="SUPFAM" id="SSF55681">
    <property type="entry name" value="Class II aaRS and biotin synthetases"/>
    <property type="match status" value="1"/>
</dbReference>
<dbReference type="GO" id="GO:0006430">
    <property type="term" value="P:lysyl-tRNA aminoacylation"/>
    <property type="evidence" value="ECO:0007669"/>
    <property type="project" value="UniProtKB-UniRule"/>
</dbReference>
<evidence type="ECO:0000256" key="8">
    <source>
        <dbReference type="RuleBase" id="RU000336"/>
    </source>
</evidence>
<dbReference type="Pfam" id="PF01336">
    <property type="entry name" value="tRNA_anti-codon"/>
    <property type="match status" value="1"/>
</dbReference>
<dbReference type="CDD" id="cd04322">
    <property type="entry name" value="LysRS_N"/>
    <property type="match status" value="1"/>
</dbReference>
<feature type="binding site" evidence="7">
    <location>
        <position position="406"/>
    </location>
    <ligand>
        <name>Mg(2+)</name>
        <dbReference type="ChEBI" id="CHEBI:18420"/>
        <label>2</label>
    </ligand>
</feature>
<keyword evidence="1 7" id="KW-0436">Ligase</keyword>
<comment type="cofactor">
    <cofactor evidence="7 8">
        <name>Mg(2+)</name>
        <dbReference type="ChEBI" id="CHEBI:18420"/>
    </cofactor>
    <text evidence="7 8">Binds 3 Mg(2+) ions per subunit.</text>
</comment>
<dbReference type="PANTHER" id="PTHR42918:SF15">
    <property type="entry name" value="LYSINE--TRNA LIGASE, CHLOROPLASTIC_MITOCHONDRIAL"/>
    <property type="match status" value="1"/>
</dbReference>
<protein>
    <recommendedName>
        <fullName evidence="7">Lysine--tRNA ligase</fullName>
        <ecNumber evidence="7">6.1.1.6</ecNumber>
    </recommendedName>
    <alternativeName>
        <fullName evidence="7">Lysyl-tRNA synthetase</fullName>
        <shortName evidence="7">LysRS</shortName>
    </alternativeName>
</protein>
<dbReference type="InterPro" id="IPR045864">
    <property type="entry name" value="aa-tRNA-synth_II/BPL/LPL"/>
</dbReference>
<dbReference type="NCBIfam" id="TIGR00499">
    <property type="entry name" value="lysS_bact"/>
    <property type="match status" value="1"/>
</dbReference>
<dbReference type="Proteomes" id="UP000054010">
    <property type="component" value="Unassembled WGS sequence"/>
</dbReference>
<dbReference type="GO" id="GO:0005524">
    <property type="term" value="F:ATP binding"/>
    <property type="evidence" value="ECO:0007669"/>
    <property type="project" value="UniProtKB-UniRule"/>
</dbReference>
<organism evidence="10 11">
    <name type="scientific">Oscillochloris trichoides DG-6</name>
    <dbReference type="NCBI Taxonomy" id="765420"/>
    <lineage>
        <taxon>Bacteria</taxon>
        <taxon>Bacillati</taxon>
        <taxon>Chloroflexota</taxon>
        <taxon>Chloroflexia</taxon>
        <taxon>Chloroflexales</taxon>
        <taxon>Chloroflexineae</taxon>
        <taxon>Oscillochloridaceae</taxon>
        <taxon>Oscillochloris</taxon>
    </lineage>
</organism>
<feature type="binding site" evidence="7">
    <location>
        <position position="406"/>
    </location>
    <ligand>
        <name>Mg(2+)</name>
        <dbReference type="ChEBI" id="CHEBI:18420"/>
        <label>1</label>
    </ligand>
</feature>
<dbReference type="InterPro" id="IPR004365">
    <property type="entry name" value="NA-bd_OB_tRNA"/>
</dbReference>
<dbReference type="InterPro" id="IPR006195">
    <property type="entry name" value="aa-tRNA-synth_II"/>
</dbReference>
<evidence type="ECO:0000256" key="1">
    <source>
        <dbReference type="ARBA" id="ARBA00022598"/>
    </source>
</evidence>
<proteinExistence type="inferred from homology"/>
<dbReference type="HOGENOM" id="CLU_008255_6_0_0"/>
<sequence>MELNDLQAQRQAKLERLRDAGLNPYPTRSSRTHSIAAALADFDALATSESSLTLAGRIVGARRVMGKIAFAHIEDGSAGIQLWISRAEVGDEAFLRFRDDLDTFDIVEVAGVLRLTQKGERSIFVRSITILAKTINPPPEKWAGLSDVEERHRQRYLDLIVNSERRDIFRARARTISTMRSVLDARGFVEVETPVLQPIYGGAAARPFTTYHNQLGQNLYLRIATELYLKRLIVGGFPGVYEISKNFRNEGVDRSHNPEFTMMECYQAFADYRDVMDLVEVMLREIALAVTGGTLVPYQGQQLDFGRPWPRISMAQAILEQTGIDIAQIHEIDVLHAAMNAANLKVERKGTWAKQVDEIFSEYVQPLLIQPTFIIDYPVELSPLAKRKPEQPAFTERFEAFIVGMEIGNAFSELNDPFDQEQRFLDQLKDFAAGDDEAHQMDADYVNALMYGMPPTGGLGIGIDRLVMVLTDQPTIREVILFPHMRQRD</sequence>
<reference evidence="10 11" key="1">
    <citation type="journal article" date="2011" name="J. Bacteriol.">
        <title>Draft genome sequence of the anoxygenic filamentous phototrophic bacterium Oscillochloris trichoides subsp. DG-6.</title>
        <authorList>
            <person name="Kuznetsov B.B."/>
            <person name="Ivanovsky R.N."/>
            <person name="Keppen O.I."/>
            <person name="Sukhacheva M.V."/>
            <person name="Bumazhkin B.K."/>
            <person name="Patutina E.O."/>
            <person name="Beletsky A.V."/>
            <person name="Mardanov A.V."/>
            <person name="Baslerov R.V."/>
            <person name="Panteleeva A.N."/>
            <person name="Kolganova T.V."/>
            <person name="Ravin N.V."/>
            <person name="Skryabin K.G."/>
        </authorList>
    </citation>
    <scope>NUCLEOTIDE SEQUENCE [LARGE SCALE GENOMIC DNA]</scope>
    <source>
        <strain evidence="10 11">DG-6</strain>
    </source>
</reference>
<dbReference type="STRING" id="765420.OSCT_3041"/>
<evidence type="ECO:0000259" key="9">
    <source>
        <dbReference type="PROSITE" id="PS50862"/>
    </source>
</evidence>
<evidence type="ECO:0000256" key="3">
    <source>
        <dbReference type="ARBA" id="ARBA00022741"/>
    </source>
</evidence>
<dbReference type="OrthoDB" id="9802326at2"/>
<keyword evidence="11" id="KW-1185">Reference proteome</keyword>
<evidence type="ECO:0000256" key="4">
    <source>
        <dbReference type="ARBA" id="ARBA00022840"/>
    </source>
</evidence>
<dbReference type="Gene3D" id="3.30.930.10">
    <property type="entry name" value="Bira Bifunctional Protein, Domain 2"/>
    <property type="match status" value="1"/>
</dbReference>
<gene>
    <name evidence="7" type="primary">lysS</name>
    <name evidence="10" type="ORF">OSCT_3041</name>
</gene>